<keyword evidence="3" id="KW-1185">Reference proteome</keyword>
<dbReference type="Proteomes" id="UP000076969">
    <property type="component" value="Chromosome"/>
</dbReference>
<dbReference type="AlphaFoldDB" id="A0A172WHP3"/>
<feature type="transmembrane region" description="Helical" evidence="1">
    <location>
        <begin position="21"/>
        <end position="42"/>
    </location>
</feature>
<gene>
    <name evidence="2" type="ORF">A7C91_07125</name>
</gene>
<dbReference type="EMBL" id="CP015520">
    <property type="protein sequence ID" value="ANF22967.1"/>
    <property type="molecule type" value="Genomic_DNA"/>
</dbReference>
<keyword evidence="1" id="KW-0812">Transmembrane</keyword>
<organism evidence="2 3">
    <name type="scientific">Thermococcus piezophilus</name>
    <dbReference type="NCBI Taxonomy" id="1712654"/>
    <lineage>
        <taxon>Archaea</taxon>
        <taxon>Methanobacteriati</taxon>
        <taxon>Methanobacteriota</taxon>
        <taxon>Thermococci</taxon>
        <taxon>Thermococcales</taxon>
        <taxon>Thermococcaceae</taxon>
        <taxon>Thermococcus</taxon>
    </lineage>
</organism>
<dbReference type="OrthoDB" id="100136at2157"/>
<feature type="transmembrane region" description="Helical" evidence="1">
    <location>
        <begin position="74"/>
        <end position="93"/>
    </location>
</feature>
<evidence type="ECO:0000313" key="3">
    <source>
        <dbReference type="Proteomes" id="UP000076969"/>
    </source>
</evidence>
<protein>
    <submittedName>
        <fullName evidence="2">Uncharacterized protein</fullName>
    </submittedName>
</protein>
<dbReference type="STRING" id="1712654.A7C91_07125"/>
<proteinExistence type="predicted"/>
<accession>A0A172WHP3</accession>
<dbReference type="GeneID" id="28495953"/>
<feature type="transmembrane region" description="Helical" evidence="1">
    <location>
        <begin position="105"/>
        <end position="127"/>
    </location>
</feature>
<keyword evidence="1" id="KW-1133">Transmembrane helix</keyword>
<sequence>MAKEEKVKNCGDGWERFSGGISSLSISLLSTLLFILVISYFMMKGPQGVQINIPVEGQTVTVNYPEVKVPIDFLAIRNSVIYLFGAILLGLPVPLFSEKLRPLKIAISLFQVGVFVYALYIFVRVILDFTSAFM</sequence>
<evidence type="ECO:0000313" key="2">
    <source>
        <dbReference type="EMBL" id="ANF22967.1"/>
    </source>
</evidence>
<dbReference type="KEGG" id="tpie:A7C91_07125"/>
<evidence type="ECO:0000256" key="1">
    <source>
        <dbReference type="SAM" id="Phobius"/>
    </source>
</evidence>
<dbReference type="RefSeq" id="WP_068666169.1">
    <property type="nucleotide sequence ID" value="NZ_CP015520.1"/>
</dbReference>
<keyword evidence="1" id="KW-0472">Membrane</keyword>
<reference evidence="3" key="1">
    <citation type="journal article" date="2016" name="Syst. Appl. Microbiol.">
        <title>Thermococcus piezophilus sp. nov., a novel hyperthermophilic and piezophilic archaeon with a broad pressure range for growth, isolated from a deepest hydrothermal vent at the Mid-Cayman Rise.</title>
        <authorList>
            <person name="Dalmasso C."/>
            <person name="Oger P."/>
            <person name="Selva G."/>
            <person name="Courtine D."/>
            <person name="L'Haridon S."/>
            <person name="Garlaschelli A."/>
            <person name="Roussel E."/>
            <person name="Miyazaki J."/>
            <person name="Reveillaud J."/>
            <person name="Jebbar M."/>
            <person name="Takai K."/>
            <person name="Maignien L."/>
            <person name="Alain K."/>
        </authorList>
    </citation>
    <scope>NUCLEOTIDE SEQUENCE [LARGE SCALE GENOMIC DNA]</scope>
    <source>
        <strain evidence="3">CDGS</strain>
    </source>
</reference>
<name>A0A172WHP3_9EURY</name>